<dbReference type="EMBL" id="ABEU02000007">
    <property type="protein sequence ID" value="PNR50746.1"/>
    <property type="molecule type" value="Genomic_DNA"/>
</dbReference>
<dbReference type="Gramene" id="Pp3c7_4830V3.1">
    <property type="protein sequence ID" value="Pp3c7_4830V3.1"/>
    <property type="gene ID" value="Pp3c7_4830"/>
</dbReference>
<dbReference type="InParanoid" id="A0A2K1KAE2"/>
<name>A0A2K1KAE2_PHYPA</name>
<evidence type="ECO:0000313" key="2">
    <source>
        <dbReference type="EnsemblPlants" id="Pp3c7_4830V3.1"/>
    </source>
</evidence>
<sequence length="68" mass="8010">MIDIVLLEKTLTTHQTWNLLSADLDNTTDRVLRQLRKLPWSGLMKCFMEALKGKYSQFSPDSLFNYWS</sequence>
<keyword evidence="3" id="KW-1185">Reference proteome</keyword>
<dbReference type="AlphaFoldDB" id="A0A2K1KAE2"/>
<reference evidence="2" key="3">
    <citation type="submission" date="2020-12" db="UniProtKB">
        <authorList>
            <consortium name="EnsemblPlants"/>
        </authorList>
    </citation>
    <scope>IDENTIFICATION</scope>
</reference>
<reference evidence="1 3" key="1">
    <citation type="journal article" date="2008" name="Science">
        <title>The Physcomitrella genome reveals evolutionary insights into the conquest of land by plants.</title>
        <authorList>
            <person name="Rensing S."/>
            <person name="Lang D."/>
            <person name="Zimmer A."/>
            <person name="Terry A."/>
            <person name="Salamov A."/>
            <person name="Shapiro H."/>
            <person name="Nishiyama T."/>
            <person name="Perroud P.-F."/>
            <person name="Lindquist E."/>
            <person name="Kamisugi Y."/>
            <person name="Tanahashi T."/>
            <person name="Sakakibara K."/>
            <person name="Fujita T."/>
            <person name="Oishi K."/>
            <person name="Shin-I T."/>
            <person name="Kuroki Y."/>
            <person name="Toyoda A."/>
            <person name="Suzuki Y."/>
            <person name="Hashimoto A."/>
            <person name="Yamaguchi K."/>
            <person name="Sugano A."/>
            <person name="Kohara Y."/>
            <person name="Fujiyama A."/>
            <person name="Anterola A."/>
            <person name="Aoki S."/>
            <person name="Ashton N."/>
            <person name="Barbazuk W.B."/>
            <person name="Barker E."/>
            <person name="Bennetzen J."/>
            <person name="Bezanilla M."/>
            <person name="Blankenship R."/>
            <person name="Cho S.H."/>
            <person name="Dutcher S."/>
            <person name="Estelle M."/>
            <person name="Fawcett J.A."/>
            <person name="Gundlach H."/>
            <person name="Hanada K."/>
            <person name="Heyl A."/>
            <person name="Hicks K.A."/>
            <person name="Hugh J."/>
            <person name="Lohr M."/>
            <person name="Mayer K."/>
            <person name="Melkozernov A."/>
            <person name="Murata T."/>
            <person name="Nelson D."/>
            <person name="Pils B."/>
            <person name="Prigge M."/>
            <person name="Reiss B."/>
            <person name="Renner T."/>
            <person name="Rombauts S."/>
            <person name="Rushton P."/>
            <person name="Sanderfoot A."/>
            <person name="Schween G."/>
            <person name="Shiu S.-H."/>
            <person name="Stueber K."/>
            <person name="Theodoulou F.L."/>
            <person name="Tu H."/>
            <person name="Van de Peer Y."/>
            <person name="Verrier P.J."/>
            <person name="Waters E."/>
            <person name="Wood A."/>
            <person name="Yang L."/>
            <person name="Cove D."/>
            <person name="Cuming A."/>
            <person name="Hasebe M."/>
            <person name="Lucas S."/>
            <person name="Mishler D.B."/>
            <person name="Reski R."/>
            <person name="Grigoriev I."/>
            <person name="Quatrano R.S."/>
            <person name="Boore J.L."/>
        </authorList>
    </citation>
    <scope>NUCLEOTIDE SEQUENCE [LARGE SCALE GENOMIC DNA]</scope>
    <source>
        <strain evidence="2 3">cv. Gransden 2004</strain>
    </source>
</reference>
<dbReference type="EnsemblPlants" id="Pp3c7_4830V3.1">
    <property type="protein sequence ID" value="Pp3c7_4830V3.1"/>
    <property type="gene ID" value="Pp3c7_4830"/>
</dbReference>
<gene>
    <name evidence="1" type="ORF">PHYPA_009932</name>
</gene>
<reference evidence="1 3" key="2">
    <citation type="journal article" date="2018" name="Plant J.">
        <title>The Physcomitrella patens chromosome-scale assembly reveals moss genome structure and evolution.</title>
        <authorList>
            <person name="Lang D."/>
            <person name="Ullrich K.K."/>
            <person name="Murat F."/>
            <person name="Fuchs J."/>
            <person name="Jenkins J."/>
            <person name="Haas F.B."/>
            <person name="Piednoel M."/>
            <person name="Gundlach H."/>
            <person name="Van Bel M."/>
            <person name="Meyberg R."/>
            <person name="Vives C."/>
            <person name="Morata J."/>
            <person name="Symeonidi A."/>
            <person name="Hiss M."/>
            <person name="Muchero W."/>
            <person name="Kamisugi Y."/>
            <person name="Saleh O."/>
            <person name="Blanc G."/>
            <person name="Decker E.L."/>
            <person name="van Gessel N."/>
            <person name="Grimwood J."/>
            <person name="Hayes R.D."/>
            <person name="Graham S.W."/>
            <person name="Gunter L.E."/>
            <person name="McDaniel S.F."/>
            <person name="Hoernstein S.N.W."/>
            <person name="Larsson A."/>
            <person name="Li F.W."/>
            <person name="Perroud P.F."/>
            <person name="Phillips J."/>
            <person name="Ranjan P."/>
            <person name="Rokshar D.S."/>
            <person name="Rothfels C.J."/>
            <person name="Schneider L."/>
            <person name="Shu S."/>
            <person name="Stevenson D.W."/>
            <person name="Thummler F."/>
            <person name="Tillich M."/>
            <person name="Villarreal Aguilar J.C."/>
            <person name="Widiez T."/>
            <person name="Wong G.K."/>
            <person name="Wymore A."/>
            <person name="Zhang Y."/>
            <person name="Zimmer A.D."/>
            <person name="Quatrano R.S."/>
            <person name="Mayer K.F.X."/>
            <person name="Goodstein D."/>
            <person name="Casacuberta J.M."/>
            <person name="Vandepoele K."/>
            <person name="Reski R."/>
            <person name="Cuming A.C."/>
            <person name="Tuskan G.A."/>
            <person name="Maumus F."/>
            <person name="Salse J."/>
            <person name="Schmutz J."/>
            <person name="Rensing S.A."/>
        </authorList>
    </citation>
    <scope>NUCLEOTIDE SEQUENCE [LARGE SCALE GENOMIC DNA]</scope>
    <source>
        <strain evidence="2 3">cv. Gransden 2004</strain>
    </source>
</reference>
<accession>A0A2K1KAE2</accession>
<protein>
    <submittedName>
        <fullName evidence="1 2">Uncharacterized protein</fullName>
    </submittedName>
</protein>
<dbReference type="Proteomes" id="UP000006727">
    <property type="component" value="Chromosome 7"/>
</dbReference>
<organism evidence="1">
    <name type="scientific">Physcomitrium patens</name>
    <name type="common">Spreading-leaved earth moss</name>
    <name type="synonym">Physcomitrella patens</name>
    <dbReference type="NCBI Taxonomy" id="3218"/>
    <lineage>
        <taxon>Eukaryota</taxon>
        <taxon>Viridiplantae</taxon>
        <taxon>Streptophyta</taxon>
        <taxon>Embryophyta</taxon>
        <taxon>Bryophyta</taxon>
        <taxon>Bryophytina</taxon>
        <taxon>Bryopsida</taxon>
        <taxon>Funariidae</taxon>
        <taxon>Funariales</taxon>
        <taxon>Funariaceae</taxon>
        <taxon>Physcomitrium</taxon>
    </lineage>
</organism>
<proteinExistence type="predicted"/>
<evidence type="ECO:0000313" key="3">
    <source>
        <dbReference type="Proteomes" id="UP000006727"/>
    </source>
</evidence>
<evidence type="ECO:0000313" key="1">
    <source>
        <dbReference type="EMBL" id="PNR50746.1"/>
    </source>
</evidence>